<sequence>MKIPRPLLAFLALLIGTAIWYFGFRSSEEDIIREKLEELSNTISNSSSEGLLGKAKLISTFQDLLANPVVLESRYPNAQGVRSPKELAIGYLGLIQSGQTVDLQFRSPSISFPNEKEARVKTTVEATLTRSSGTKQNESQTLYITLGKDSEGNWKFERFSQEI</sequence>
<dbReference type="RefSeq" id="WP_185694751.1">
    <property type="nucleotide sequence ID" value="NZ_JACHVA010000139.1"/>
</dbReference>
<accession>A0A7X1B1Y0</accession>
<protein>
    <recommendedName>
        <fullName evidence="3">DUF4440 domain-containing protein</fullName>
    </recommendedName>
</protein>
<dbReference type="Proteomes" id="UP000525652">
    <property type="component" value="Unassembled WGS sequence"/>
</dbReference>
<dbReference type="AlphaFoldDB" id="A0A7X1B1Y0"/>
<dbReference type="EMBL" id="JACHVA010000139">
    <property type="protein sequence ID" value="MBC2604135.1"/>
    <property type="molecule type" value="Genomic_DNA"/>
</dbReference>
<evidence type="ECO:0008006" key="3">
    <source>
        <dbReference type="Google" id="ProtNLM"/>
    </source>
</evidence>
<comment type="caution">
    <text evidence="1">The sequence shown here is derived from an EMBL/GenBank/DDBJ whole genome shotgun (WGS) entry which is preliminary data.</text>
</comment>
<evidence type="ECO:0000313" key="1">
    <source>
        <dbReference type="EMBL" id="MBC2604135.1"/>
    </source>
</evidence>
<gene>
    <name evidence="1" type="ORF">H5P30_20315</name>
</gene>
<name>A0A7X1B1Y0_9BACT</name>
<keyword evidence="2" id="KW-1185">Reference proteome</keyword>
<proteinExistence type="predicted"/>
<organism evidence="1 2">
    <name type="scientific">Puniceicoccus vermicola</name>
    <dbReference type="NCBI Taxonomy" id="388746"/>
    <lineage>
        <taxon>Bacteria</taxon>
        <taxon>Pseudomonadati</taxon>
        <taxon>Verrucomicrobiota</taxon>
        <taxon>Opitutia</taxon>
        <taxon>Puniceicoccales</taxon>
        <taxon>Puniceicoccaceae</taxon>
        <taxon>Puniceicoccus</taxon>
    </lineage>
</organism>
<evidence type="ECO:0000313" key="2">
    <source>
        <dbReference type="Proteomes" id="UP000525652"/>
    </source>
</evidence>
<reference evidence="1 2" key="1">
    <citation type="submission" date="2020-07" db="EMBL/GenBank/DDBJ databases">
        <authorList>
            <person name="Feng X."/>
        </authorList>
    </citation>
    <scope>NUCLEOTIDE SEQUENCE [LARGE SCALE GENOMIC DNA]</scope>
    <source>
        <strain evidence="1 2">JCM14086</strain>
    </source>
</reference>